<gene>
    <name evidence="2" type="ORF">PENTCL1PPCAC_930</name>
</gene>
<evidence type="ECO:0000313" key="3">
    <source>
        <dbReference type="Proteomes" id="UP001432027"/>
    </source>
</evidence>
<dbReference type="Proteomes" id="UP001432027">
    <property type="component" value="Unassembled WGS sequence"/>
</dbReference>
<evidence type="ECO:0000313" key="2">
    <source>
        <dbReference type="EMBL" id="GMS78755.1"/>
    </source>
</evidence>
<dbReference type="Gene3D" id="3.40.50.1820">
    <property type="entry name" value="alpha/beta hydrolase"/>
    <property type="match status" value="1"/>
</dbReference>
<comment type="caution">
    <text evidence="2">The sequence shown here is derived from an EMBL/GenBank/DDBJ whole genome shotgun (WGS) entry which is preliminary data.</text>
</comment>
<name>A0AAV5S8A2_9BILA</name>
<protein>
    <recommendedName>
        <fullName evidence="1">Carboxylesterase type B domain-containing protein</fullName>
    </recommendedName>
</protein>
<dbReference type="Pfam" id="PF00135">
    <property type="entry name" value="COesterase"/>
    <property type="match status" value="1"/>
</dbReference>
<feature type="non-terminal residue" evidence="2">
    <location>
        <position position="1"/>
    </location>
</feature>
<dbReference type="InterPro" id="IPR002018">
    <property type="entry name" value="CarbesteraseB"/>
</dbReference>
<feature type="domain" description="Carboxylesterase type B" evidence="1">
    <location>
        <begin position="1"/>
        <end position="109"/>
    </location>
</feature>
<dbReference type="SUPFAM" id="SSF53474">
    <property type="entry name" value="alpha/beta-Hydrolases"/>
    <property type="match status" value="1"/>
</dbReference>
<keyword evidence="3" id="KW-1185">Reference proteome</keyword>
<proteinExistence type="predicted"/>
<dbReference type="InterPro" id="IPR029058">
    <property type="entry name" value="AB_hydrolase_fold"/>
</dbReference>
<reference evidence="2" key="1">
    <citation type="submission" date="2023-10" db="EMBL/GenBank/DDBJ databases">
        <title>Genome assembly of Pristionchus species.</title>
        <authorList>
            <person name="Yoshida K."/>
            <person name="Sommer R.J."/>
        </authorList>
    </citation>
    <scope>NUCLEOTIDE SEQUENCE</scope>
    <source>
        <strain evidence="2">RS0144</strain>
    </source>
</reference>
<dbReference type="AlphaFoldDB" id="A0AAV5S8A2"/>
<dbReference type="PANTHER" id="PTHR45580">
    <property type="entry name" value="PROTEIN CBG05369"/>
    <property type="match status" value="1"/>
</dbReference>
<evidence type="ECO:0000259" key="1">
    <source>
        <dbReference type="Pfam" id="PF00135"/>
    </source>
</evidence>
<dbReference type="PANTHER" id="PTHR45580:SF6">
    <property type="entry name" value="CARBOXYLESTERASE TYPE B DOMAIN-CONTAINING PROTEIN"/>
    <property type="match status" value="1"/>
</dbReference>
<sequence length="109" mass="12320">RWKKPVPPQRWNQTLDSTFFGPACAQKTTMYGTRRDPGPITGFSEDCLHLNVFTSRRCRESNSTCAVLFVIHGGVGIFESTMKFPDETLVRNFVSQDIVVVTTAYRLGM</sequence>
<accession>A0AAV5S8A2</accession>
<feature type="non-terminal residue" evidence="2">
    <location>
        <position position="109"/>
    </location>
</feature>
<dbReference type="EMBL" id="BTSX01000001">
    <property type="protein sequence ID" value="GMS78755.1"/>
    <property type="molecule type" value="Genomic_DNA"/>
</dbReference>
<organism evidence="2 3">
    <name type="scientific">Pristionchus entomophagus</name>
    <dbReference type="NCBI Taxonomy" id="358040"/>
    <lineage>
        <taxon>Eukaryota</taxon>
        <taxon>Metazoa</taxon>
        <taxon>Ecdysozoa</taxon>
        <taxon>Nematoda</taxon>
        <taxon>Chromadorea</taxon>
        <taxon>Rhabditida</taxon>
        <taxon>Rhabditina</taxon>
        <taxon>Diplogasteromorpha</taxon>
        <taxon>Diplogasteroidea</taxon>
        <taxon>Neodiplogasteridae</taxon>
        <taxon>Pristionchus</taxon>
    </lineage>
</organism>